<reference evidence="2 3" key="1">
    <citation type="journal article" date="2021" name="Nat. Plants">
        <title>The Taxus genome provides insights into paclitaxel biosynthesis.</title>
        <authorList>
            <person name="Xiong X."/>
            <person name="Gou J."/>
            <person name="Liao Q."/>
            <person name="Li Y."/>
            <person name="Zhou Q."/>
            <person name="Bi G."/>
            <person name="Li C."/>
            <person name="Du R."/>
            <person name="Wang X."/>
            <person name="Sun T."/>
            <person name="Guo L."/>
            <person name="Liang H."/>
            <person name="Lu P."/>
            <person name="Wu Y."/>
            <person name="Zhang Z."/>
            <person name="Ro D.K."/>
            <person name="Shang Y."/>
            <person name="Huang S."/>
            <person name="Yan J."/>
        </authorList>
    </citation>
    <scope>NUCLEOTIDE SEQUENCE [LARGE SCALE GENOMIC DNA]</scope>
    <source>
        <strain evidence="2">Ta-2019</strain>
    </source>
</reference>
<dbReference type="OMA" id="QHYSWYI"/>
<dbReference type="EMBL" id="JAHRHJ020000009">
    <property type="protein sequence ID" value="KAH9301469.1"/>
    <property type="molecule type" value="Genomic_DNA"/>
</dbReference>
<organism evidence="2 3">
    <name type="scientific">Taxus chinensis</name>
    <name type="common">Chinese yew</name>
    <name type="synonym">Taxus wallichiana var. chinensis</name>
    <dbReference type="NCBI Taxonomy" id="29808"/>
    <lineage>
        <taxon>Eukaryota</taxon>
        <taxon>Viridiplantae</taxon>
        <taxon>Streptophyta</taxon>
        <taxon>Embryophyta</taxon>
        <taxon>Tracheophyta</taxon>
        <taxon>Spermatophyta</taxon>
        <taxon>Pinopsida</taxon>
        <taxon>Pinidae</taxon>
        <taxon>Conifers II</taxon>
        <taxon>Cupressales</taxon>
        <taxon>Taxaceae</taxon>
        <taxon>Taxus</taxon>
    </lineage>
</organism>
<gene>
    <name evidence="2" type="ORF">KI387_013052</name>
</gene>
<feature type="region of interest" description="Disordered" evidence="1">
    <location>
        <begin position="606"/>
        <end position="643"/>
    </location>
</feature>
<keyword evidence="3" id="KW-1185">Reference proteome</keyword>
<feature type="non-terminal residue" evidence="2">
    <location>
        <position position="1"/>
    </location>
</feature>
<proteinExistence type="predicted"/>
<comment type="caution">
    <text evidence="2">The sequence shown here is derived from an EMBL/GenBank/DDBJ whole genome shotgun (WGS) entry which is preliminary data.</text>
</comment>
<dbReference type="InterPro" id="IPR026847">
    <property type="entry name" value="VPS13"/>
</dbReference>
<feature type="compositionally biased region" description="Basic and acidic residues" evidence="1">
    <location>
        <begin position="630"/>
        <end position="641"/>
    </location>
</feature>
<feature type="compositionally biased region" description="Polar residues" evidence="1">
    <location>
        <begin position="620"/>
        <end position="629"/>
    </location>
</feature>
<dbReference type="PANTHER" id="PTHR16166">
    <property type="entry name" value="VACUOLAR PROTEIN SORTING-ASSOCIATED PROTEIN VPS13"/>
    <property type="match status" value="1"/>
</dbReference>
<dbReference type="GO" id="GO:0006623">
    <property type="term" value="P:protein targeting to vacuole"/>
    <property type="evidence" value="ECO:0007669"/>
    <property type="project" value="TreeGrafter"/>
</dbReference>
<dbReference type="AlphaFoldDB" id="A0AA38CRY7"/>
<name>A0AA38CRY7_TAXCH</name>
<protein>
    <recommendedName>
        <fullName evidence="4">Vacuolar protein sorting-associated protein 13 DH-like domain-containing protein</fullName>
    </recommendedName>
</protein>
<evidence type="ECO:0000313" key="2">
    <source>
        <dbReference type="EMBL" id="KAH9301469.1"/>
    </source>
</evidence>
<evidence type="ECO:0000256" key="1">
    <source>
        <dbReference type="SAM" id="MobiDB-lite"/>
    </source>
</evidence>
<dbReference type="PANTHER" id="PTHR16166:SF130">
    <property type="entry name" value="PROTEIN SORTING-ASSOCIATED PROTEIN, PUTATIVE (DUF1162)-RELATED"/>
    <property type="match status" value="1"/>
</dbReference>
<feature type="non-terminal residue" evidence="2">
    <location>
        <position position="674"/>
    </location>
</feature>
<evidence type="ECO:0008006" key="4">
    <source>
        <dbReference type="Google" id="ProtNLM"/>
    </source>
</evidence>
<sequence>GLTETDILKPGATIGYVWDDLTSAHELVVQVAGTQFCREISLDKLCPWKPFHKSRQKRGFGLALPSGVGDNISDKLDLSKVGYEVFADGPTRILRLSEVTESQKRSEQRTQNQILYAKLDFKVSCLGVSLLEQVTQGLEDSNSNSCYIPILLIRTGNLMLEFTIASKHTLCQFKVMTLEVDEKWQGAPFAAMLRVHGKESSDRNEAMLHMFAIVSNHASNPNHVKYSTILLKAIDLNIDEDTLMKLVPFYRTSLSVSTSSREIYFESFEIQPIKIIANFLPGHTHANYTSTQETLRALLHSVIKVPAIKGASVELNGVLLSNALVTFRQLAIKCAQHYSWYIMRAIYIAKGSQLLPPAFTSLFDDTASSSFHLFFDPSTGSVDVQSLTIGMFNLLRKGIKKKGFFGTHRHIVDLERTMKKAGSNVLFAVITEVSDSVLKGAETSGFDGVVNGFRRGILKLAMEPSKLSTAVVKGSSTRRIKLDYSTGMNEMYIEGYLQAMLDALFRQVYLKVKVVDDQVILKNLPPNSALIDDIIKCTKNFLIGEGLLASESSLAGYSLRQLKGDSEWKVGPQLKALFEQLLIIFTIRALRRQTWKILGMGDSSVKSTTAKQSSKDQENGGLSSGSSSHQVKESKEQDKQGPRSALKNLLISSALAYVDGRLCRHIPNAIVRRI</sequence>
<accession>A0AA38CRY7</accession>
<dbReference type="GO" id="GO:0045053">
    <property type="term" value="P:protein retention in Golgi apparatus"/>
    <property type="evidence" value="ECO:0007669"/>
    <property type="project" value="TreeGrafter"/>
</dbReference>
<dbReference type="Proteomes" id="UP000824469">
    <property type="component" value="Unassembled WGS sequence"/>
</dbReference>
<evidence type="ECO:0000313" key="3">
    <source>
        <dbReference type="Proteomes" id="UP000824469"/>
    </source>
</evidence>